<dbReference type="SUPFAM" id="SSF54001">
    <property type="entry name" value="Cysteine proteinases"/>
    <property type="match status" value="1"/>
</dbReference>
<organism evidence="1 2">
    <name type="scientific">Prevotella lacticifex</name>
    <dbReference type="NCBI Taxonomy" id="2854755"/>
    <lineage>
        <taxon>Bacteria</taxon>
        <taxon>Pseudomonadati</taxon>
        <taxon>Bacteroidota</taxon>
        <taxon>Bacteroidia</taxon>
        <taxon>Bacteroidales</taxon>
        <taxon>Prevotellaceae</taxon>
        <taxon>Prevotella</taxon>
    </lineage>
</organism>
<reference evidence="1" key="1">
    <citation type="journal article" date="2022" name="Int. J. Syst. Evol. Microbiol.">
        <title>Prevotella lacticifex sp. nov., isolated from the rumen of cows.</title>
        <authorList>
            <person name="Shinkai T."/>
            <person name="Ikeyama N."/>
            <person name="Kumagai M."/>
            <person name="Ohmori H."/>
            <person name="Sakamoto M."/>
            <person name="Ohkuma M."/>
            <person name="Mitsumori M."/>
        </authorList>
    </citation>
    <scope>NUCLEOTIDE SEQUENCE</scope>
    <source>
        <strain evidence="1">R5076</strain>
    </source>
</reference>
<dbReference type="InterPro" id="IPR038765">
    <property type="entry name" value="Papain-like_cys_pep_sf"/>
</dbReference>
<evidence type="ECO:0008006" key="3">
    <source>
        <dbReference type="Google" id="ProtNLM"/>
    </source>
</evidence>
<sequence length="220" mass="24286">MTILTAMTKSLNVCRQLRTAVVLGLLCIAALSSCEKREIFHSIMPATVKLHSGDVVFRRGMSLTSHAVLAADAQGNYSHVGIVVDSAGKKMIVHAVPGEPDFDGDVDRVKMDVPEKFFSSEYASKGEVCRPTDEAMAAKAAQTALRLYKKRVLFDDDFDDSDTTKMYCTELIVYAFKQAGADISEGRRHKVDIPIIKADCILPSDIHSSPYLRTIIMFHK</sequence>
<dbReference type="EMBL" id="BPUB01000001">
    <property type="protein sequence ID" value="GJG57605.1"/>
    <property type="molecule type" value="Genomic_DNA"/>
</dbReference>
<dbReference type="Proteomes" id="UP000825483">
    <property type="component" value="Unassembled WGS sequence"/>
</dbReference>
<evidence type="ECO:0000313" key="1">
    <source>
        <dbReference type="EMBL" id="GJG57605.1"/>
    </source>
</evidence>
<accession>A0A9R1C7V1</accession>
<dbReference type="AlphaFoldDB" id="A0A9R1C7V1"/>
<evidence type="ECO:0000313" key="2">
    <source>
        <dbReference type="Proteomes" id="UP000825483"/>
    </source>
</evidence>
<comment type="caution">
    <text evidence="1">The sequence shown here is derived from an EMBL/GenBank/DDBJ whole genome shotgun (WGS) entry which is preliminary data.</text>
</comment>
<proteinExistence type="predicted"/>
<gene>
    <name evidence="1" type="ORF">PRLR5076_04560</name>
</gene>
<dbReference type="Gene3D" id="3.90.1720.10">
    <property type="entry name" value="endopeptidase domain like (from Nostoc punctiforme)"/>
    <property type="match status" value="1"/>
</dbReference>
<protein>
    <recommendedName>
        <fullName evidence="3">Permuted papain-like amidase YaeF/Yiix C92 family enzyme</fullName>
    </recommendedName>
</protein>
<keyword evidence="2" id="KW-1185">Reference proteome</keyword>
<name>A0A9R1C7V1_9BACT</name>